<dbReference type="OrthoDB" id="9971575at2759"/>
<dbReference type="AlphaFoldDB" id="A0A0U1LMT1"/>
<organism evidence="1 2">
    <name type="scientific">Talaromyces islandicus</name>
    <name type="common">Penicillium islandicum</name>
    <dbReference type="NCBI Taxonomy" id="28573"/>
    <lineage>
        <taxon>Eukaryota</taxon>
        <taxon>Fungi</taxon>
        <taxon>Dikarya</taxon>
        <taxon>Ascomycota</taxon>
        <taxon>Pezizomycotina</taxon>
        <taxon>Eurotiomycetes</taxon>
        <taxon>Eurotiomycetidae</taxon>
        <taxon>Eurotiales</taxon>
        <taxon>Trichocomaceae</taxon>
        <taxon>Talaromyces</taxon>
        <taxon>Talaromyces sect. Islandici</taxon>
    </lineage>
</organism>
<reference evidence="1 2" key="1">
    <citation type="submission" date="2015-04" db="EMBL/GenBank/DDBJ databases">
        <authorList>
            <person name="Syromyatnikov M.Y."/>
            <person name="Popov V.N."/>
        </authorList>
    </citation>
    <scope>NUCLEOTIDE SEQUENCE [LARGE SCALE GENOMIC DNA]</scope>
    <source>
        <strain evidence="1">WF-38-12</strain>
    </source>
</reference>
<gene>
    <name evidence="1" type="ORF">PISL3812_00954</name>
</gene>
<dbReference type="InterPro" id="IPR036237">
    <property type="entry name" value="Xyl_isomerase-like_sf"/>
</dbReference>
<name>A0A0U1LMT1_TALIS</name>
<evidence type="ECO:0000313" key="2">
    <source>
        <dbReference type="Proteomes" id="UP000054383"/>
    </source>
</evidence>
<dbReference type="Proteomes" id="UP000054383">
    <property type="component" value="Unassembled WGS sequence"/>
</dbReference>
<evidence type="ECO:0008006" key="3">
    <source>
        <dbReference type="Google" id="ProtNLM"/>
    </source>
</evidence>
<dbReference type="Gene3D" id="3.20.20.150">
    <property type="entry name" value="Divalent-metal-dependent TIM barrel enzymes"/>
    <property type="match status" value="1"/>
</dbReference>
<evidence type="ECO:0000313" key="1">
    <source>
        <dbReference type="EMBL" id="CRG83600.1"/>
    </source>
</evidence>
<accession>A0A0U1LMT1</accession>
<dbReference type="SUPFAM" id="SSF51658">
    <property type="entry name" value="Xylose isomerase-like"/>
    <property type="match status" value="1"/>
</dbReference>
<protein>
    <recommendedName>
        <fullName evidence="3">Xylose isomerase-like TIM barrel domain-containing protein</fullName>
    </recommendedName>
</protein>
<dbReference type="EMBL" id="CVMT01000001">
    <property type="protein sequence ID" value="CRG83600.1"/>
    <property type="molecule type" value="Genomic_DNA"/>
</dbReference>
<proteinExistence type="predicted"/>
<keyword evidence="2" id="KW-1185">Reference proteome</keyword>
<dbReference type="OMA" id="YLHHLPF"/>
<sequence>MVIISRFRSLWGIEPGPNMTEWKKRFIEYKAHGYAGIEVTLTEIPPQQLSLLRSICDETGVLINTLIFSSWPSYVGPRPRGLTPDVHLQFFRKQLQLASILDPVVVNAQSGADYWSWDDSVYFYKNALEIEKDEGFQGRVCHETHRNRSLFNPYVTDYVLQRVPKLQITADISHWVVVCERLLDQGEEDIEILTRAIPHVRHIHARIGTTQSSQCPEPLNPAFAVERQFFDNLWVRIVKSRQQEEPNCHITWVPEYGPFPYHPIGTAQTHNGIETRRHVENVDTLTIIGI</sequence>